<sequence>MGTTPGEMWTIGHWTCPPAVVLDTLTSADIELLVDVRKMPGSRRSPQFDADEMPAWLERAGIGYLHLPELGGRRPKQTDIDPALNAGWRNTSFRNYADYTLTPAFVAGLERLTGLAADRHVAVMCGEPMPWRCHRLLIANTLTARGWVIVHLMNNAAPRPHELGQWGAAPSVSPDGVVTYPKTTGEPA</sequence>
<dbReference type="InterPro" id="IPR014519">
    <property type="entry name" value="UCP024492"/>
</dbReference>
<reference evidence="1 2" key="1">
    <citation type="submission" date="2019-10" db="EMBL/GenBank/DDBJ databases">
        <title>Draft Genome Assembly of Rhodococcus zopfii DSM44189.</title>
        <authorList>
            <person name="Sutton J.M."/>
            <person name="Akob D.M."/>
            <person name="Bushman T.J."/>
        </authorList>
    </citation>
    <scope>NUCLEOTIDE SEQUENCE [LARGE SCALE GENOMIC DNA]</scope>
    <source>
        <strain evidence="1 2">DSM 44189</strain>
    </source>
</reference>
<dbReference type="InterPro" id="IPR007438">
    <property type="entry name" value="DUF488"/>
</dbReference>
<keyword evidence="2" id="KW-1185">Reference proteome</keyword>
<dbReference type="Proteomes" id="UP001275440">
    <property type="component" value="Unassembled WGS sequence"/>
</dbReference>
<dbReference type="EMBL" id="WBMO01000001">
    <property type="protein sequence ID" value="MDV2475533.1"/>
    <property type="molecule type" value="Genomic_DNA"/>
</dbReference>
<gene>
    <name evidence="1" type="ORF">F8M49_09250</name>
</gene>
<organism evidence="1 2">
    <name type="scientific">Rhodococcus zopfii</name>
    <dbReference type="NCBI Taxonomy" id="43772"/>
    <lineage>
        <taxon>Bacteria</taxon>
        <taxon>Bacillati</taxon>
        <taxon>Actinomycetota</taxon>
        <taxon>Actinomycetes</taxon>
        <taxon>Mycobacteriales</taxon>
        <taxon>Nocardiaceae</taxon>
        <taxon>Rhodococcus</taxon>
    </lineage>
</organism>
<evidence type="ECO:0000313" key="2">
    <source>
        <dbReference type="Proteomes" id="UP001275440"/>
    </source>
</evidence>
<dbReference type="PANTHER" id="PTHR39337">
    <property type="entry name" value="BLR5642 PROTEIN"/>
    <property type="match status" value="1"/>
</dbReference>
<proteinExistence type="predicted"/>
<dbReference type="PIRSF" id="PIRSF024492">
    <property type="entry name" value="UCP024492"/>
    <property type="match status" value="1"/>
</dbReference>
<evidence type="ECO:0000313" key="1">
    <source>
        <dbReference type="EMBL" id="MDV2475533.1"/>
    </source>
</evidence>
<dbReference type="Pfam" id="PF04343">
    <property type="entry name" value="DUF488"/>
    <property type="match status" value="1"/>
</dbReference>
<protein>
    <submittedName>
        <fullName evidence="1">DUF488 domain-containing protein</fullName>
    </submittedName>
</protein>
<accession>A0ABU3WNL7</accession>
<dbReference type="PANTHER" id="PTHR39337:SF1">
    <property type="entry name" value="BLR5642 PROTEIN"/>
    <property type="match status" value="1"/>
</dbReference>
<name>A0ABU3WNL7_9NOCA</name>
<comment type="caution">
    <text evidence="1">The sequence shown here is derived from an EMBL/GenBank/DDBJ whole genome shotgun (WGS) entry which is preliminary data.</text>
</comment>